<evidence type="ECO:0000256" key="1">
    <source>
        <dbReference type="SAM" id="MobiDB-lite"/>
    </source>
</evidence>
<keyword evidence="3" id="KW-1185">Reference proteome</keyword>
<evidence type="ECO:0000313" key="3">
    <source>
        <dbReference type="Proteomes" id="UP001157160"/>
    </source>
</evidence>
<dbReference type="RefSeq" id="WP_284232280.1">
    <property type="nucleotide sequence ID" value="NZ_BSUL01000001.1"/>
</dbReference>
<organism evidence="2 3">
    <name type="scientific">Arenivirga flava</name>
    <dbReference type="NCBI Taxonomy" id="1930060"/>
    <lineage>
        <taxon>Bacteria</taxon>
        <taxon>Bacillati</taxon>
        <taxon>Actinomycetota</taxon>
        <taxon>Actinomycetes</taxon>
        <taxon>Micrococcales</taxon>
        <taxon>Microbacteriaceae</taxon>
        <taxon>Arenivirga</taxon>
    </lineage>
</organism>
<dbReference type="Proteomes" id="UP001157160">
    <property type="component" value="Unassembled WGS sequence"/>
</dbReference>
<evidence type="ECO:0000313" key="2">
    <source>
        <dbReference type="EMBL" id="GMA28772.1"/>
    </source>
</evidence>
<comment type="caution">
    <text evidence="2">The sequence shown here is derived from an EMBL/GenBank/DDBJ whole genome shotgun (WGS) entry which is preliminary data.</text>
</comment>
<gene>
    <name evidence="2" type="ORF">GCM10025874_20250</name>
</gene>
<proteinExistence type="predicted"/>
<name>A0AA37XCS0_9MICO</name>
<dbReference type="EMBL" id="BSUL01000001">
    <property type="protein sequence ID" value="GMA28772.1"/>
    <property type="molecule type" value="Genomic_DNA"/>
</dbReference>
<reference evidence="2 3" key="1">
    <citation type="journal article" date="2014" name="Int. J. Syst. Evol. Microbiol.">
        <title>Complete genome sequence of Corynebacterium casei LMG S-19264T (=DSM 44701T), isolated from a smear-ripened cheese.</title>
        <authorList>
            <consortium name="US DOE Joint Genome Institute (JGI-PGF)"/>
            <person name="Walter F."/>
            <person name="Albersmeier A."/>
            <person name="Kalinowski J."/>
            <person name="Ruckert C."/>
        </authorList>
    </citation>
    <scope>NUCLEOTIDE SEQUENCE [LARGE SCALE GENOMIC DNA]</scope>
    <source>
        <strain evidence="2 3">NBRC 112289</strain>
    </source>
</reference>
<sequence>MTSILEPVRTRAPRPRRKDVREEAQSSAAWTTPEGELLLEKLETGVYRLGSDDGVRGFVEQAGKVYVVLHGAVYATAVEVGQKLDFDEAVELLRELS</sequence>
<dbReference type="AlphaFoldDB" id="A0AA37XCS0"/>
<feature type="region of interest" description="Disordered" evidence="1">
    <location>
        <begin position="1"/>
        <end position="29"/>
    </location>
</feature>
<protein>
    <submittedName>
        <fullName evidence="2">Uncharacterized protein</fullName>
    </submittedName>
</protein>
<accession>A0AA37XCS0</accession>